<evidence type="ECO:0000256" key="3">
    <source>
        <dbReference type="ARBA" id="ARBA00012757"/>
    </source>
</evidence>
<dbReference type="InterPro" id="IPR008928">
    <property type="entry name" value="6-hairpin_glycosidase_sf"/>
</dbReference>
<dbReference type="SUPFAM" id="SSF50129">
    <property type="entry name" value="GroES-like"/>
    <property type="match status" value="1"/>
</dbReference>
<evidence type="ECO:0000256" key="5">
    <source>
        <dbReference type="ARBA" id="ARBA00023180"/>
    </source>
</evidence>
<dbReference type="InterPro" id="IPR005196">
    <property type="entry name" value="Glyco_hydro_65_N"/>
</dbReference>
<dbReference type="SUPFAM" id="SSF48208">
    <property type="entry name" value="Six-hairpin glycosidases"/>
    <property type="match status" value="1"/>
</dbReference>
<evidence type="ECO:0000256" key="1">
    <source>
        <dbReference type="ARBA" id="ARBA00001576"/>
    </source>
</evidence>
<keyword evidence="4" id="KW-0378">Hydrolase</keyword>
<dbReference type="GO" id="GO:0009277">
    <property type="term" value="C:fungal-type cell wall"/>
    <property type="evidence" value="ECO:0007669"/>
    <property type="project" value="TreeGrafter"/>
</dbReference>
<dbReference type="GO" id="GO:0030246">
    <property type="term" value="F:carbohydrate binding"/>
    <property type="evidence" value="ECO:0007669"/>
    <property type="project" value="InterPro"/>
</dbReference>
<comment type="caution">
    <text evidence="8">The sequence shown here is derived from an EMBL/GenBank/DDBJ whole genome shotgun (WGS) entry which is preliminary data.</text>
</comment>
<evidence type="ECO:0000259" key="7">
    <source>
        <dbReference type="Pfam" id="PF03636"/>
    </source>
</evidence>
<dbReference type="Gene3D" id="2.60.120.260">
    <property type="entry name" value="Galactose-binding domain-like"/>
    <property type="match status" value="1"/>
</dbReference>
<dbReference type="InterPro" id="IPR012341">
    <property type="entry name" value="6hp_glycosidase-like_sf"/>
</dbReference>
<name>A0A9P4WVA3_9PLEO</name>
<sequence>MTNTSVQRALPGNRVAGFVQGVCSVNERPGAIAEYLIVPWDLVWKISDTITIEEAAGVSLVALTAAQSIWCRLGLEAPFAYDKGTVEQEYPEWPKSGAETEPEIMNVLVYGASTSVGLYAAQMAKLSVRASGLSGSSSSEQDQFKHVQWDDDNWTIHTHALDQGHYQSRLTLANGYFGINVASAGPFFEVDEPVDGNVISGWPLFSRRQTFSTIAGFWNSQPRTNGTNYPWLYQYGWESFVAGIPHWAGLQVEANGQRLNASVNPEHITDFVSSLDVKAGIASWRYNWKPGGSGDGVIDVDYQLYVHKLYVTKAAVRLRLTAARDVNVTVYDVLDGDCAVRSDFINKKYEEDSPTIWTAVRPGNITNVTAYVYSTLNGSDWLDFGTRLQVPEGIFSSGNGSTIAQSVRVDLTAWRPTELTKFVGVASTDAFPDPQAVAKNASQSGSEEGYYSLLHSHIEEWESILTPDSVDDYYLANGSLPSDPNIQELHILARTNPFYLLSNMIGPNAVAAADSNTRLNIYSVPVCGLGSDCYGGLIFWDADVWMAPGIQVSHPLHAQNVVNYRIEHFDQAQRNVDTAYTSSKNQTGRFTPGGAVFPWTSGRFGNCTGTGACFDYEYHLNGDISLAFNNHMIITGDQEFFRDSLLPISNAIAHFFGQVLDYNETSGTYELWNATDPDEYANQVNNAGYTTALIQRHFLETNQFNSWFGLSLNASWADKAAKMRLPVNEDAGIIVEYAGMNGSVQVKQADVVLVDDLLHYPNPYSLSNLDYYAAKQSLDGPAMTYSSFAVVANEVSPSGCSSFTYNLYSASPYVRAPWYQYSEQLIDNVEENGGTHPAFPFLTGMGGTNRVGIFGYLGLGLYYDRLDIDPSLPPQIERLDYRTFYWMGHGINATSNATHTTLARLPRNKYTLATANATYFDKPIPVTVGTRSGRNGTVLELGNEPLVIRNRPMGETLTVAGNILQCGILLPPPQANKPGQFPIAAIDGAASTKWQPEASNVTSYLTVDLGGSSFYPIDKIAMDWGEQPPSHFEIYFTNSTLPPFSGQLLNDDVRNVTAGKVEISAPWDPVTAYEIKTYVGNQTNITLSECVWSGRYAHLGVKGNQYGKSATAGGTVAEWNLIREL</sequence>
<dbReference type="InterPro" id="IPR037018">
    <property type="entry name" value="GH65_N"/>
</dbReference>
<dbReference type="Gene3D" id="3.90.180.10">
    <property type="entry name" value="Medium-chain alcohol dehydrogenases, catalytic domain"/>
    <property type="match status" value="1"/>
</dbReference>
<dbReference type="AlphaFoldDB" id="A0A9P4WVA3"/>
<evidence type="ECO:0000259" key="6">
    <source>
        <dbReference type="Pfam" id="PF03632"/>
    </source>
</evidence>
<evidence type="ECO:0000313" key="9">
    <source>
        <dbReference type="Proteomes" id="UP000758155"/>
    </source>
</evidence>
<evidence type="ECO:0000256" key="4">
    <source>
        <dbReference type="ARBA" id="ARBA00022801"/>
    </source>
</evidence>
<dbReference type="Pfam" id="PF03636">
    <property type="entry name" value="Glyco_hydro_65N"/>
    <property type="match status" value="1"/>
</dbReference>
<dbReference type="InterPro" id="IPR005195">
    <property type="entry name" value="Glyco_hydro_65_M"/>
</dbReference>
<dbReference type="PANTHER" id="PTHR11051">
    <property type="entry name" value="GLYCOSYL HYDROLASE-RELATED"/>
    <property type="match status" value="1"/>
</dbReference>
<proteinExistence type="inferred from homology"/>
<feature type="domain" description="Glycoside hydrolase family 65 N-terminal" evidence="7">
    <location>
        <begin position="162"/>
        <end position="428"/>
    </location>
</feature>
<dbReference type="SUPFAM" id="SSF49785">
    <property type="entry name" value="Galactose-binding domain-like"/>
    <property type="match status" value="1"/>
</dbReference>
<dbReference type="Pfam" id="PF03632">
    <property type="entry name" value="Glyco_hydro_65m"/>
    <property type="match status" value="1"/>
</dbReference>
<evidence type="ECO:0000256" key="2">
    <source>
        <dbReference type="ARBA" id="ARBA00006768"/>
    </source>
</evidence>
<dbReference type="SUPFAM" id="SSF74650">
    <property type="entry name" value="Galactose mutarotase-like"/>
    <property type="match status" value="1"/>
</dbReference>
<accession>A0A9P4WVA3</accession>
<dbReference type="Gene3D" id="3.40.50.720">
    <property type="entry name" value="NAD(P)-binding Rossmann-like Domain"/>
    <property type="match status" value="1"/>
</dbReference>
<dbReference type="InterPro" id="IPR011032">
    <property type="entry name" value="GroES-like_sf"/>
</dbReference>
<keyword evidence="9" id="KW-1185">Reference proteome</keyword>
<dbReference type="EC" id="3.2.1.28" evidence="3"/>
<dbReference type="PANTHER" id="PTHR11051:SF8">
    <property type="entry name" value="PROTEIN-GLUCOSYLGALACTOSYLHYDROXYLYSINE GLUCOSIDASE"/>
    <property type="match status" value="1"/>
</dbReference>
<comment type="catalytic activity">
    <reaction evidence="1">
        <text>alpha,alpha-trehalose + H2O = alpha-D-glucose + beta-D-glucose</text>
        <dbReference type="Rhea" id="RHEA:32675"/>
        <dbReference type="ChEBI" id="CHEBI:15377"/>
        <dbReference type="ChEBI" id="CHEBI:15903"/>
        <dbReference type="ChEBI" id="CHEBI:16551"/>
        <dbReference type="ChEBI" id="CHEBI:17925"/>
        <dbReference type="EC" id="3.2.1.28"/>
    </reaction>
</comment>
<feature type="domain" description="Glycoside hydrolase family 65 central catalytic" evidence="6">
    <location>
        <begin position="514"/>
        <end position="739"/>
    </location>
</feature>
<keyword evidence="5" id="KW-0325">Glycoprotein</keyword>
<dbReference type="GO" id="GO:0005993">
    <property type="term" value="P:trehalose catabolic process"/>
    <property type="evidence" value="ECO:0007669"/>
    <property type="project" value="TreeGrafter"/>
</dbReference>
<dbReference type="OrthoDB" id="200349at2759"/>
<dbReference type="EMBL" id="SWKV01000015">
    <property type="protein sequence ID" value="KAF3042764.1"/>
    <property type="molecule type" value="Genomic_DNA"/>
</dbReference>
<reference evidence="8" key="1">
    <citation type="submission" date="2019-04" db="EMBL/GenBank/DDBJ databases">
        <title>Sequencing of skin fungus with MAO and IRED activity.</title>
        <authorList>
            <person name="Marsaioli A.J."/>
            <person name="Bonatto J.M.C."/>
            <person name="Reis Junior O."/>
        </authorList>
    </citation>
    <scope>NUCLEOTIDE SEQUENCE</scope>
    <source>
        <strain evidence="8">28M1</strain>
    </source>
</reference>
<dbReference type="FunFam" id="1.50.10.10:FF:000032">
    <property type="entry name" value="Vacuolar acid trehalase"/>
    <property type="match status" value="1"/>
</dbReference>
<protein>
    <recommendedName>
        <fullName evidence="3">alpha,alpha-trehalase</fullName>
        <ecNumber evidence="3">3.2.1.28</ecNumber>
    </recommendedName>
</protein>
<organism evidence="8 9">
    <name type="scientific">Didymella heteroderae</name>
    <dbReference type="NCBI Taxonomy" id="1769908"/>
    <lineage>
        <taxon>Eukaryota</taxon>
        <taxon>Fungi</taxon>
        <taxon>Dikarya</taxon>
        <taxon>Ascomycota</taxon>
        <taxon>Pezizomycotina</taxon>
        <taxon>Dothideomycetes</taxon>
        <taxon>Pleosporomycetidae</taxon>
        <taxon>Pleosporales</taxon>
        <taxon>Pleosporineae</taxon>
        <taxon>Didymellaceae</taxon>
        <taxon>Didymella</taxon>
    </lineage>
</organism>
<gene>
    <name evidence="8" type="ORF">E8E12_010086</name>
</gene>
<dbReference type="GO" id="GO:0004555">
    <property type="term" value="F:alpha,alpha-trehalase activity"/>
    <property type="evidence" value="ECO:0007669"/>
    <property type="project" value="UniProtKB-EC"/>
</dbReference>
<comment type="similarity">
    <text evidence="2">Belongs to the glycosyl hydrolase 65 family.</text>
</comment>
<dbReference type="InterPro" id="IPR008979">
    <property type="entry name" value="Galactose-bd-like_sf"/>
</dbReference>
<dbReference type="Gene3D" id="1.50.10.10">
    <property type="match status" value="1"/>
</dbReference>
<dbReference type="Proteomes" id="UP000758155">
    <property type="component" value="Unassembled WGS sequence"/>
</dbReference>
<evidence type="ECO:0000313" key="8">
    <source>
        <dbReference type="EMBL" id="KAF3042764.1"/>
    </source>
</evidence>
<dbReference type="Gene3D" id="2.70.98.40">
    <property type="entry name" value="Glycoside hydrolase, family 65, N-terminal domain"/>
    <property type="match status" value="1"/>
</dbReference>
<dbReference type="InterPro" id="IPR011013">
    <property type="entry name" value="Gal_mutarotase_sf_dom"/>
</dbReference>